<accession>A0ABD3UZ10</accession>
<name>A0ABD3UZ10_SINWO</name>
<keyword evidence="4" id="KW-1185">Reference proteome</keyword>
<evidence type="ECO:0000256" key="1">
    <source>
        <dbReference type="SAM" id="MobiDB-lite"/>
    </source>
</evidence>
<keyword evidence="2" id="KW-1133">Transmembrane helix</keyword>
<organism evidence="3 4">
    <name type="scientific">Sinanodonta woodiana</name>
    <name type="common">Chinese pond mussel</name>
    <name type="synonym">Anodonta woodiana</name>
    <dbReference type="NCBI Taxonomy" id="1069815"/>
    <lineage>
        <taxon>Eukaryota</taxon>
        <taxon>Metazoa</taxon>
        <taxon>Spiralia</taxon>
        <taxon>Lophotrochozoa</taxon>
        <taxon>Mollusca</taxon>
        <taxon>Bivalvia</taxon>
        <taxon>Autobranchia</taxon>
        <taxon>Heteroconchia</taxon>
        <taxon>Palaeoheterodonta</taxon>
        <taxon>Unionida</taxon>
        <taxon>Unionoidea</taxon>
        <taxon>Unionidae</taxon>
        <taxon>Unioninae</taxon>
        <taxon>Sinanodonta</taxon>
    </lineage>
</organism>
<dbReference type="Proteomes" id="UP001634394">
    <property type="component" value="Unassembled WGS sequence"/>
</dbReference>
<reference evidence="3 4" key="1">
    <citation type="submission" date="2024-11" db="EMBL/GenBank/DDBJ databases">
        <title>Chromosome-level genome assembly of the freshwater bivalve Anodonta woodiana.</title>
        <authorList>
            <person name="Chen X."/>
        </authorList>
    </citation>
    <scope>NUCLEOTIDE SEQUENCE [LARGE SCALE GENOMIC DNA]</scope>
    <source>
        <strain evidence="3">MN2024</strain>
        <tissue evidence="3">Gills</tissue>
    </source>
</reference>
<keyword evidence="2" id="KW-0472">Membrane</keyword>
<evidence type="ECO:0000313" key="4">
    <source>
        <dbReference type="Proteomes" id="UP001634394"/>
    </source>
</evidence>
<proteinExistence type="predicted"/>
<protein>
    <submittedName>
        <fullName evidence="3">Uncharacterized protein</fullName>
    </submittedName>
</protein>
<keyword evidence="2" id="KW-0812">Transmembrane</keyword>
<dbReference type="AlphaFoldDB" id="A0ABD3UZ10"/>
<evidence type="ECO:0000256" key="2">
    <source>
        <dbReference type="SAM" id="Phobius"/>
    </source>
</evidence>
<feature type="compositionally biased region" description="Basic and acidic residues" evidence="1">
    <location>
        <begin position="1"/>
        <end position="28"/>
    </location>
</feature>
<feature type="region of interest" description="Disordered" evidence="1">
    <location>
        <begin position="1"/>
        <end position="40"/>
    </location>
</feature>
<dbReference type="EMBL" id="JBJQND010000015">
    <property type="protein sequence ID" value="KAL3853488.1"/>
    <property type="molecule type" value="Genomic_DNA"/>
</dbReference>
<feature type="transmembrane region" description="Helical" evidence="2">
    <location>
        <begin position="50"/>
        <end position="71"/>
    </location>
</feature>
<feature type="transmembrane region" description="Helical" evidence="2">
    <location>
        <begin position="208"/>
        <end position="232"/>
    </location>
</feature>
<sequence>MSSSNIEEHDFKEQMLDSPKTKNDRIGESGKSVHSQSSPSDHKVLRSVSLLGFLLIYGDILFDGMTVFQFIQANDQTRHHYNRSVSLDNCEKHFPAYQFSYLALSIAELFFLSFISVLSHIKNLRIAAQVLLLLEELFQTIILTVFKNQCLCIKHSSGLLQSDNVFKPFTLIIGSILGTIGPILMYLGDRYKNRAARRISGWNLRRCWFNVIDVLVLLMSVLCSVAVVLSTFCL</sequence>
<evidence type="ECO:0000313" key="3">
    <source>
        <dbReference type="EMBL" id="KAL3853488.1"/>
    </source>
</evidence>
<feature type="transmembrane region" description="Helical" evidence="2">
    <location>
        <begin position="166"/>
        <end position="187"/>
    </location>
</feature>
<comment type="caution">
    <text evidence="3">The sequence shown here is derived from an EMBL/GenBank/DDBJ whole genome shotgun (WGS) entry which is preliminary data.</text>
</comment>
<feature type="transmembrane region" description="Helical" evidence="2">
    <location>
        <begin position="99"/>
        <end position="119"/>
    </location>
</feature>
<gene>
    <name evidence="3" type="ORF">ACJMK2_017024</name>
</gene>